<dbReference type="EMBL" id="BK015643">
    <property type="protein sequence ID" value="DAE17654.1"/>
    <property type="molecule type" value="Genomic_DNA"/>
</dbReference>
<name>A0A8S5QED9_9CAUD</name>
<accession>A0A8S5QED9</accession>
<reference evidence="1" key="1">
    <citation type="journal article" date="2021" name="Proc. Natl. Acad. Sci. U.S.A.">
        <title>A Catalog of Tens of Thousands of Viruses from Human Metagenomes Reveals Hidden Associations with Chronic Diseases.</title>
        <authorList>
            <person name="Tisza M.J."/>
            <person name="Buck C.B."/>
        </authorList>
    </citation>
    <scope>NUCLEOTIDE SEQUENCE</scope>
    <source>
        <strain evidence="1">Ctx0K11</strain>
    </source>
</reference>
<sequence length="56" mass="6378">MQTLTSPQSYTYSYSCADQYIDRKSSEIADTISKKVIEAIKESKSDEETTSSKEFK</sequence>
<evidence type="ECO:0000313" key="1">
    <source>
        <dbReference type="EMBL" id="DAE17654.1"/>
    </source>
</evidence>
<proteinExistence type="predicted"/>
<protein>
    <submittedName>
        <fullName evidence="1">Uncharacterized protein</fullName>
    </submittedName>
</protein>
<organism evidence="1">
    <name type="scientific">Podoviridae sp. ctx0K11</name>
    <dbReference type="NCBI Taxonomy" id="2825287"/>
    <lineage>
        <taxon>Viruses</taxon>
        <taxon>Duplodnaviria</taxon>
        <taxon>Heunggongvirae</taxon>
        <taxon>Uroviricota</taxon>
        <taxon>Caudoviricetes</taxon>
    </lineage>
</organism>